<evidence type="ECO:0000313" key="5">
    <source>
        <dbReference type="EMBL" id="CAE7260101.1"/>
    </source>
</evidence>
<feature type="compositionally biased region" description="Low complexity" evidence="4">
    <location>
        <begin position="565"/>
        <end position="577"/>
    </location>
</feature>
<dbReference type="SUPFAM" id="SSF48371">
    <property type="entry name" value="ARM repeat"/>
    <property type="match status" value="1"/>
</dbReference>
<feature type="compositionally biased region" description="Pro residues" evidence="4">
    <location>
        <begin position="725"/>
        <end position="737"/>
    </location>
</feature>
<feature type="repeat" description="WD" evidence="3">
    <location>
        <begin position="1969"/>
        <end position="1994"/>
    </location>
</feature>
<dbReference type="PROSITE" id="PS00678">
    <property type="entry name" value="WD_REPEATS_1"/>
    <property type="match status" value="2"/>
</dbReference>
<dbReference type="Gene3D" id="2.130.10.10">
    <property type="entry name" value="YVTN repeat-like/Quinoprotein amine dehydrogenase"/>
    <property type="match status" value="2"/>
</dbReference>
<gene>
    <name evidence="5" type="primary">mhkB</name>
    <name evidence="5" type="ORF">SNAT2548_LOCUS13574</name>
</gene>
<sequence length="2010" mass="221815">MNRKELLKELDALQDRYKIQQKYGRSVLPESAVPIGPAALRVAEERLATRLPPSRAERALEEIALGQALWKKFQEQAEADEKSKELRGPDGVAQRKDGLDMSFHQLLNDASRMRTQLNEIGLQLGQAGRSRALDHLHESRAVPRELQEQYREQQKVLVEQKRLLEQLRHERELAAGDQYWIHRQNRLDHHDNIVGKPGVDPAVPPEELYQAHQKMRDGPEAERIYGWSDPQPAAAPQDARVYAEILRVSRRQQPGTVAELCIIDRAGVTLARCTADFPDQVGERCCMEVTVPATSVNSATAEVSLLGPSLQNTIRVPLVKLKEARGQPQDYTMEGEKPLIVNMDLCCAKPQDSRGHKLQSSRVVENAAGVCPVSDLPGAYPELPASDAHRRAQKAAWERQGRPDYIHDVDLSHNLAHELERRANAVALRKRAPVPSIKAARNDAEPAEPTAPGLRKLPKEERPVQGGFFSGWEEPEYPDDDEEHSRARSDISGASAAPSQFREGSRGFDERGPRAEEEREASLTPRRHHGLAEHGGDIDELDFTSVRPSSSRARLSEEEFANGPSRYAAGSAGFRRSGGNEGVQVAHGHHGSTDSPPGRGAPRSHSQPVTKKKKKAQAPRPYFEAEEIDHTPRDTLGEVPQQSQDFGWMLPGFPFAAFAGFGSAAPSSGPATGEKEEDPASSEAAAAESPQEGLSFASFTLPFAAFAGFGDEGTASKPKAKAPPKPKPPAPKPPKPKSPVARKEQKDDQVKKMAQVGWQPWATYAAEDAEEPGNQESIVLPLRPPHSSRTLDQLYAKLFQRQKDGKLGMRLVGQDVLELAARVARMETLAPNLHEHEKANPGGAHKTMTAYAALILDSMQKYENSSVLGLWCTEALITLFRAGDAYQQAEFCVPFFRAFVGVALRFRDAHMPSLHLRLLQGMADVVSPDCRLCDPGLVDYIIDQLDRNRNKLNTLTVEHALAILCVLRAPHRVSEQIRHCLLVIRGLKSEPYLCVRALVTAAELYEVVGSLIERERASKQNTRGYYGGYAFDEDAQDAFVAELGLPPAGMDVRLVATVMDLYPSNRKLAGAALRAFAAMAKITRKHLQDIVAGEVRPISNTLHEHAKSRSVNLHVAELILLVAKTRTDLVSDGLMMMACKSLRSSTRDAEIVRHILVSLQTFLAQASSSSNGGPAAVNRSLAQALPFDVLVRVGDIHHENSDVVSPLCRCIDLQAGASKEYRDDFVNAGAMAVPLRVFDEAEVHTPEACAASARIMKVLLTESKKAASQFMDAGGPRLLLNVLSKQSDSSEVVHHCFAAMAVAAQFLPVRWALVHPQLPHTMTFLDQILRVADAHVASIADVLPWACLAVGVLTECEHEESQEMMRAAINQDLLQSMLTKMRSHYSFRGDLDFCMQLIDSAASCDLSDRVILSEDGALLKMPTPRLDVPEPPKDFHAETVAIVPEPVNIQGDWHEPLDVFGPLRTLGVGKSAAEFGAAITKEQIDVLRGVASAPVKQQIASQFLRAVRDEYLEGKAGAIETFMTRRGPPEEGDDGVLYEGEYLLTADEQRALRPFIQRMQDAPEKPKEFLEIEHRWNVKAAEDMPEEQGFFASVFGGSTPAAAEPKATVEADCHNVIATGCADGKARIHDVRSGRQLVSTRHDATNRDGINSLLLAPGPRGPILLTGAWDGRWHEWEQWPTRPAKPAEFLRGEPGVGHDNHLHAIALSDCCNYLACACSAGRVLVYRRNCPTREIELADADDVADLKESLKLGDHGEFVVQRRLELAEGAVVVEPQDQLLPEASLEGFKKRSDLDAVELPARFRLRFVGCLTSGYRKAWRSLEHGGAVHCLVLVREGCKEYLYSGSRDRLVRKWSLLEGALELTLHGHSSMVRCLAANELYLASGGDDRSICIWRRDEITNTQVKELECSSRITSHTDFVRAVALCNSFHERLLSAGDDQRVILWNVHRKEKLREYQHPCNVAAVVLMGSALATAGEDGRLRIWNTESAELQHNLKHPQRLTSLSSMRVF</sequence>
<protein>
    <submittedName>
        <fullName evidence="5">MhkB protein</fullName>
    </submittedName>
</protein>
<dbReference type="EMBL" id="CAJNDS010001446">
    <property type="protein sequence ID" value="CAE7260101.1"/>
    <property type="molecule type" value="Genomic_DNA"/>
</dbReference>
<organism evidence="5 6">
    <name type="scientific">Symbiodinium natans</name>
    <dbReference type="NCBI Taxonomy" id="878477"/>
    <lineage>
        <taxon>Eukaryota</taxon>
        <taxon>Sar</taxon>
        <taxon>Alveolata</taxon>
        <taxon>Dinophyceae</taxon>
        <taxon>Suessiales</taxon>
        <taxon>Symbiodiniaceae</taxon>
        <taxon>Symbiodinium</taxon>
    </lineage>
</organism>
<dbReference type="PROSITE" id="PS50294">
    <property type="entry name" value="WD_REPEATS_REGION"/>
    <property type="match status" value="1"/>
</dbReference>
<feature type="region of interest" description="Disordered" evidence="4">
    <location>
        <begin position="437"/>
        <end position="639"/>
    </location>
</feature>
<evidence type="ECO:0000256" key="2">
    <source>
        <dbReference type="ARBA" id="ARBA00022737"/>
    </source>
</evidence>
<feature type="compositionally biased region" description="Basic and acidic residues" evidence="4">
    <location>
        <begin position="503"/>
        <end position="521"/>
    </location>
</feature>
<evidence type="ECO:0000313" key="6">
    <source>
        <dbReference type="Proteomes" id="UP000604046"/>
    </source>
</evidence>
<keyword evidence="6" id="KW-1185">Reference proteome</keyword>
<feature type="region of interest" description="Disordered" evidence="4">
    <location>
        <begin position="710"/>
        <end position="752"/>
    </location>
</feature>
<dbReference type="Gene3D" id="1.25.10.10">
    <property type="entry name" value="Leucine-rich Repeat Variant"/>
    <property type="match status" value="1"/>
</dbReference>
<feature type="region of interest" description="Disordered" evidence="4">
    <location>
        <begin position="664"/>
        <end position="692"/>
    </location>
</feature>
<evidence type="ECO:0000256" key="1">
    <source>
        <dbReference type="ARBA" id="ARBA00022574"/>
    </source>
</evidence>
<dbReference type="Proteomes" id="UP000604046">
    <property type="component" value="Unassembled WGS sequence"/>
</dbReference>
<dbReference type="PROSITE" id="PS50082">
    <property type="entry name" value="WD_REPEATS_2"/>
    <property type="match status" value="3"/>
</dbReference>
<feature type="repeat" description="WD" evidence="3">
    <location>
        <begin position="1913"/>
        <end position="1955"/>
    </location>
</feature>
<dbReference type="InterPro" id="IPR016024">
    <property type="entry name" value="ARM-type_fold"/>
</dbReference>
<proteinExistence type="predicted"/>
<dbReference type="SMART" id="SM00320">
    <property type="entry name" value="WD40"/>
    <property type="match status" value="6"/>
</dbReference>
<keyword evidence="1 3" id="KW-0853">WD repeat</keyword>
<name>A0A812MDE6_9DINO</name>
<dbReference type="Pfam" id="PF00400">
    <property type="entry name" value="WD40"/>
    <property type="match status" value="2"/>
</dbReference>
<accession>A0A812MDE6</accession>
<keyword evidence="2" id="KW-0677">Repeat</keyword>
<dbReference type="PANTHER" id="PTHR44129">
    <property type="entry name" value="WD REPEAT-CONTAINING PROTEIN POP1"/>
    <property type="match status" value="1"/>
</dbReference>
<dbReference type="InterPro" id="IPR019775">
    <property type="entry name" value="WD40_repeat_CS"/>
</dbReference>
<dbReference type="InterPro" id="IPR001680">
    <property type="entry name" value="WD40_rpt"/>
</dbReference>
<dbReference type="OrthoDB" id="435789at2759"/>
<evidence type="ECO:0000256" key="3">
    <source>
        <dbReference type="PROSITE-ProRule" id="PRU00221"/>
    </source>
</evidence>
<dbReference type="InterPro" id="IPR011989">
    <property type="entry name" value="ARM-like"/>
</dbReference>
<dbReference type="InterPro" id="IPR050349">
    <property type="entry name" value="WD_LIS1/nudF_dynein_reg"/>
</dbReference>
<dbReference type="InterPro" id="IPR015943">
    <property type="entry name" value="WD40/YVTN_repeat-like_dom_sf"/>
</dbReference>
<comment type="caution">
    <text evidence="5">The sequence shown here is derived from an EMBL/GenBank/DDBJ whole genome shotgun (WGS) entry which is preliminary data.</text>
</comment>
<evidence type="ECO:0000256" key="4">
    <source>
        <dbReference type="SAM" id="MobiDB-lite"/>
    </source>
</evidence>
<feature type="repeat" description="WD" evidence="3">
    <location>
        <begin position="1865"/>
        <end position="1894"/>
    </location>
</feature>
<dbReference type="InterPro" id="IPR036322">
    <property type="entry name" value="WD40_repeat_dom_sf"/>
</dbReference>
<dbReference type="SUPFAM" id="SSF50978">
    <property type="entry name" value="WD40 repeat-like"/>
    <property type="match status" value="1"/>
</dbReference>
<feature type="compositionally biased region" description="Basic and acidic residues" evidence="4">
    <location>
        <begin position="741"/>
        <end position="751"/>
    </location>
</feature>
<reference evidence="5" key="1">
    <citation type="submission" date="2021-02" db="EMBL/GenBank/DDBJ databases">
        <authorList>
            <person name="Dougan E. K."/>
            <person name="Rhodes N."/>
            <person name="Thang M."/>
            <person name="Chan C."/>
        </authorList>
    </citation>
    <scope>NUCLEOTIDE SEQUENCE</scope>
</reference>
<feature type="compositionally biased region" description="Acidic residues" evidence="4">
    <location>
        <begin position="473"/>
        <end position="482"/>
    </location>
</feature>